<feature type="compositionally biased region" description="Polar residues" evidence="1">
    <location>
        <begin position="405"/>
        <end position="415"/>
    </location>
</feature>
<feature type="region of interest" description="Disordered" evidence="1">
    <location>
        <begin position="1"/>
        <end position="43"/>
    </location>
</feature>
<dbReference type="AlphaFoldDB" id="G0TYM6"/>
<dbReference type="VEuPathDB" id="TriTrypDB:TvY486_0704070"/>
<evidence type="ECO:0000256" key="1">
    <source>
        <dbReference type="SAM" id="MobiDB-lite"/>
    </source>
</evidence>
<feature type="compositionally biased region" description="Basic and acidic residues" evidence="1">
    <location>
        <begin position="471"/>
        <end position="483"/>
    </location>
</feature>
<reference evidence="2" key="1">
    <citation type="journal article" date="2012" name="Proc. Natl. Acad. Sci. U.S.A.">
        <title>Antigenic diversity is generated by distinct evolutionary mechanisms in African trypanosome species.</title>
        <authorList>
            <person name="Jackson A.P."/>
            <person name="Berry A."/>
            <person name="Aslett M."/>
            <person name="Allison H.C."/>
            <person name="Burton P."/>
            <person name="Vavrova-Anderson J."/>
            <person name="Brown R."/>
            <person name="Browne H."/>
            <person name="Corton N."/>
            <person name="Hauser H."/>
            <person name="Gamble J."/>
            <person name="Gilderthorp R."/>
            <person name="Marcello L."/>
            <person name="McQuillan J."/>
            <person name="Otto T.D."/>
            <person name="Quail M.A."/>
            <person name="Sanders M.J."/>
            <person name="van Tonder A."/>
            <person name="Ginger M.L."/>
            <person name="Field M.C."/>
            <person name="Barry J.D."/>
            <person name="Hertz-Fowler C."/>
            <person name="Berriman M."/>
        </authorList>
    </citation>
    <scope>NUCLEOTIDE SEQUENCE</scope>
    <source>
        <strain evidence="2">Y486</strain>
    </source>
</reference>
<dbReference type="OMA" id="THEATMN"/>
<feature type="region of interest" description="Disordered" evidence="1">
    <location>
        <begin position="396"/>
        <end position="415"/>
    </location>
</feature>
<evidence type="ECO:0000313" key="2">
    <source>
        <dbReference type="EMBL" id="CCC49073.1"/>
    </source>
</evidence>
<feature type="region of interest" description="Disordered" evidence="1">
    <location>
        <begin position="453"/>
        <end position="483"/>
    </location>
</feature>
<proteinExistence type="predicted"/>
<feature type="compositionally biased region" description="Polar residues" evidence="1">
    <location>
        <begin position="1"/>
        <end position="12"/>
    </location>
</feature>
<organism evidence="2">
    <name type="scientific">Trypanosoma vivax (strain Y486)</name>
    <dbReference type="NCBI Taxonomy" id="1055687"/>
    <lineage>
        <taxon>Eukaryota</taxon>
        <taxon>Discoba</taxon>
        <taxon>Euglenozoa</taxon>
        <taxon>Kinetoplastea</taxon>
        <taxon>Metakinetoplastina</taxon>
        <taxon>Trypanosomatida</taxon>
        <taxon>Trypanosomatidae</taxon>
        <taxon>Trypanosoma</taxon>
        <taxon>Duttonella</taxon>
    </lineage>
</organism>
<accession>G0TYM6</accession>
<feature type="region of interest" description="Disordered" evidence="1">
    <location>
        <begin position="668"/>
        <end position="700"/>
    </location>
</feature>
<feature type="compositionally biased region" description="Low complexity" evidence="1">
    <location>
        <begin position="24"/>
        <end position="42"/>
    </location>
</feature>
<dbReference type="EMBL" id="HE573023">
    <property type="protein sequence ID" value="CCC49073.1"/>
    <property type="molecule type" value="Genomic_DNA"/>
</dbReference>
<sequence length="796" mass="87191">MKGSQHASSIQHTPAGGSVGFSITPCTEGTAATTPPGSATTGSKRLREGAHLYDGDGQRLRGMKKEAACLMYSNGPFIEGEMHHVGKPFTAGRCVSLAPVISGSDSGAKGNFTSKLPALPDMFGVVPASFNDKNSTDMPAGSGPKSGSVVQASRKWSLVQRLHVTLRRSNEHGADNNSSGTGPLVQVGAAGYRWARADSLQVEAALGASMGAMYEETSSSDVVQKSEKKVEMGDASGSWLSQLLMAVPPEVNLSVIDSHFTIEPFAFVTVSASEYVTLDLDDDRYQPRFTPKSDADTVVVAWRFGYEETVKLFNLYERFGNFVVMADRWALSDARGCAVAKKDTTAAGSSPSVEAMMERYKLVTEAVLDHRLHLLRRCLSCPGVVHGDVVNEKLGTEGGYRTPTHKSTQQNEGCISTSTHPLVSLMEKHPIMVARENRIAWLASSYKMAEEREGVSSSAEVKLRRQKPGHKKEDALPPHSSEDRSESFMLEWYRKEFLGRTLGICSPSIFKSDPATVSPAPPMLHQSALTPPQFWYDGLLEHMRRGRLAEDLESESRENVPYFKATAALLQLERQAELLFEKLRTLTRKVEPQSSTEVGGATAVRREGRSRRVARAYNHKRLQQQAIEPGCDDNYYLVLEDVRRVPLVCERLRLCVQAGLFLPPRMPASNANARGNRGITNEDKDSNLNGPGRSASGTHNAGTIVNRALSNSSEVLLLSLPSSAPRIHLSVEQELEKHLWEDHRALCDDSADVQEILGEVRSLYTQNVILRRFAARCSVLKASIKKLANDVALRDV</sequence>
<gene>
    <name evidence="2" type="ORF">TVY486_0704070</name>
</gene>
<protein>
    <submittedName>
        <fullName evidence="2">Uncharacterized protein</fullName>
    </submittedName>
</protein>
<name>G0TYM6_TRYVY</name>